<dbReference type="Gene3D" id="1.10.3210.10">
    <property type="entry name" value="Hypothetical protein af1432"/>
    <property type="match status" value="1"/>
</dbReference>
<dbReference type="Proteomes" id="UP000184536">
    <property type="component" value="Unassembled WGS sequence"/>
</dbReference>
<accession>A0A1M6LYH2</accession>
<proteinExistence type="predicted"/>
<gene>
    <name evidence="2" type="ORF">SAMN02745975_02807</name>
</gene>
<dbReference type="Pfam" id="PF01966">
    <property type="entry name" value="HD"/>
    <property type="match status" value="1"/>
</dbReference>
<evidence type="ECO:0000313" key="3">
    <source>
        <dbReference type="Proteomes" id="UP000184536"/>
    </source>
</evidence>
<feature type="domain" description="HD/PDEase" evidence="1">
    <location>
        <begin position="20"/>
        <end position="151"/>
    </location>
</feature>
<dbReference type="EMBL" id="FQZV01000040">
    <property type="protein sequence ID" value="SHJ76103.1"/>
    <property type="molecule type" value="Genomic_DNA"/>
</dbReference>
<dbReference type="InterPro" id="IPR006674">
    <property type="entry name" value="HD_domain"/>
</dbReference>
<organism evidence="2 3">
    <name type="scientific">Geosporobacter subterraneus DSM 17957</name>
    <dbReference type="NCBI Taxonomy" id="1121919"/>
    <lineage>
        <taxon>Bacteria</taxon>
        <taxon>Bacillati</taxon>
        <taxon>Bacillota</taxon>
        <taxon>Clostridia</taxon>
        <taxon>Peptostreptococcales</taxon>
        <taxon>Thermotaleaceae</taxon>
        <taxon>Geosporobacter</taxon>
    </lineage>
</organism>
<reference evidence="3" key="1">
    <citation type="submission" date="2016-11" db="EMBL/GenBank/DDBJ databases">
        <authorList>
            <person name="Varghese N."/>
            <person name="Submissions S."/>
        </authorList>
    </citation>
    <scope>NUCLEOTIDE SEQUENCE [LARGE SCALE GENOMIC DNA]</scope>
    <source>
        <strain evidence="3">DSM 17957</strain>
    </source>
</reference>
<keyword evidence="3" id="KW-1185">Reference proteome</keyword>
<evidence type="ECO:0000313" key="2">
    <source>
        <dbReference type="EMBL" id="SHJ76103.1"/>
    </source>
</evidence>
<dbReference type="SMART" id="SM00471">
    <property type="entry name" value="HDc"/>
    <property type="match status" value="1"/>
</dbReference>
<evidence type="ECO:0000259" key="1">
    <source>
        <dbReference type="SMART" id="SM00471"/>
    </source>
</evidence>
<dbReference type="AlphaFoldDB" id="A0A1M6LYH2"/>
<protein>
    <submittedName>
        <fullName evidence="2">HD domain-containing protein</fullName>
    </submittedName>
</protein>
<dbReference type="InterPro" id="IPR003607">
    <property type="entry name" value="HD/PDEase_dom"/>
</dbReference>
<name>A0A1M6LYH2_9FIRM</name>
<dbReference type="STRING" id="1121919.SAMN02745975_02807"/>
<sequence length="201" mass="23240">MSMPSRKAAEQMLAEAEKRNPGPWIDHSLNVAKAAEAIAKAHPELEAEKAYVLGCLHDIGRREGRTKLRHTIDGYYYLKQKGYEDCARVCLTHSFLLKDIQEALTKNDYTEQESAFVQRFIHDTPYHDYDLLIQLCDCLSLPSGLCIIEKRLVEETLRKGMNRLSIPKWKKTFELKSYFERTIGTSIYRILPEIVNCIYVP</sequence>
<dbReference type="RefSeq" id="WP_110941871.1">
    <property type="nucleotide sequence ID" value="NZ_FQZV01000040.1"/>
</dbReference>
<dbReference type="SUPFAM" id="SSF109604">
    <property type="entry name" value="HD-domain/PDEase-like"/>
    <property type="match status" value="1"/>
</dbReference>
<dbReference type="OrthoDB" id="9794480at2"/>